<dbReference type="PROSITE" id="PS50878">
    <property type="entry name" value="RT_POL"/>
    <property type="match status" value="1"/>
</dbReference>
<dbReference type="PANTHER" id="PTHR33116:SF85">
    <property type="entry name" value="REVERSE TRANSCRIPTASE ZINC-BINDING DOMAIN-CONTAINING PROTEIN"/>
    <property type="match status" value="1"/>
</dbReference>
<evidence type="ECO:0000313" key="3">
    <source>
        <dbReference type="Proteomes" id="UP001497516"/>
    </source>
</evidence>
<dbReference type="PANTHER" id="PTHR33116">
    <property type="entry name" value="REVERSE TRANSCRIPTASE ZINC-BINDING DOMAIN-CONTAINING PROTEIN-RELATED-RELATED"/>
    <property type="match status" value="1"/>
</dbReference>
<protein>
    <recommendedName>
        <fullName evidence="1">Reverse transcriptase domain-containing protein</fullName>
    </recommendedName>
</protein>
<dbReference type="AlphaFoldDB" id="A0AAV2GRU7"/>
<evidence type="ECO:0000259" key="1">
    <source>
        <dbReference type="PROSITE" id="PS50878"/>
    </source>
</evidence>
<evidence type="ECO:0000313" key="2">
    <source>
        <dbReference type="EMBL" id="CAL1413192.1"/>
    </source>
</evidence>
<dbReference type="EMBL" id="OZ034822">
    <property type="protein sequence ID" value="CAL1413192.1"/>
    <property type="molecule type" value="Genomic_DNA"/>
</dbReference>
<dbReference type="InterPro" id="IPR043502">
    <property type="entry name" value="DNA/RNA_pol_sf"/>
</dbReference>
<accession>A0AAV2GRU7</accession>
<gene>
    <name evidence="2" type="ORF">LTRI10_LOCUS52442</name>
</gene>
<reference evidence="2 3" key="1">
    <citation type="submission" date="2024-04" db="EMBL/GenBank/DDBJ databases">
        <authorList>
            <person name="Fracassetti M."/>
        </authorList>
    </citation>
    <scope>NUCLEOTIDE SEQUENCE [LARGE SCALE GENOMIC DNA]</scope>
</reference>
<dbReference type="SUPFAM" id="SSF56672">
    <property type="entry name" value="DNA/RNA polymerases"/>
    <property type="match status" value="1"/>
</dbReference>
<name>A0AAV2GRU7_9ROSI</name>
<organism evidence="2 3">
    <name type="scientific">Linum trigynum</name>
    <dbReference type="NCBI Taxonomy" id="586398"/>
    <lineage>
        <taxon>Eukaryota</taxon>
        <taxon>Viridiplantae</taxon>
        <taxon>Streptophyta</taxon>
        <taxon>Embryophyta</taxon>
        <taxon>Tracheophyta</taxon>
        <taxon>Spermatophyta</taxon>
        <taxon>Magnoliopsida</taxon>
        <taxon>eudicotyledons</taxon>
        <taxon>Gunneridae</taxon>
        <taxon>Pentapetalae</taxon>
        <taxon>rosids</taxon>
        <taxon>fabids</taxon>
        <taxon>Malpighiales</taxon>
        <taxon>Linaceae</taxon>
        <taxon>Linum</taxon>
    </lineage>
</organism>
<dbReference type="Pfam" id="PF00078">
    <property type="entry name" value="RVT_1"/>
    <property type="match status" value="1"/>
</dbReference>
<dbReference type="InterPro" id="IPR000477">
    <property type="entry name" value="RT_dom"/>
</dbReference>
<keyword evidence="3" id="KW-1185">Reference proteome</keyword>
<dbReference type="CDD" id="cd01650">
    <property type="entry name" value="RT_nLTR_like"/>
    <property type="match status" value="1"/>
</dbReference>
<sequence>MGSLNKLISKILARRHSTVLPKLISPSQQASVRGRQISEAGLIAFELLDSRKNSRKPGLMFKLDIERAFDNVSWSCLFKVMDSLGFPKKWCDWIRGTMCSPMISTIINGEAKGFFKTSKGLRQGDPLSPGLFTMIMELLSFLLNKLKEDGKIRGFCMNESNGDGEVTHLLFVDDTLIFCEASYDEVLYILAALVCFKAITGLKINLEKSIMIPVGDVPNPDYFAALFGCNRSREVSKYLVFPLGAKVNSSTIWEPIIDKFERRLAGWKCRYLSLGGRLVLNNAVLTSQPVYYFSLFRAPRGTINRLERI</sequence>
<proteinExistence type="predicted"/>
<dbReference type="Proteomes" id="UP001497516">
    <property type="component" value="Chromosome 9"/>
</dbReference>
<feature type="domain" description="Reverse transcriptase" evidence="1">
    <location>
        <begin position="1"/>
        <end position="243"/>
    </location>
</feature>